<keyword evidence="2" id="KW-1185">Reference proteome</keyword>
<reference evidence="1 2" key="1">
    <citation type="journal article" date="2018" name="Sci. Rep.">
        <title>Genomic signatures of local adaptation to the degree of environmental predictability in rotifers.</title>
        <authorList>
            <person name="Franch-Gras L."/>
            <person name="Hahn C."/>
            <person name="Garcia-Roger E.M."/>
            <person name="Carmona M.J."/>
            <person name="Serra M."/>
            <person name="Gomez A."/>
        </authorList>
    </citation>
    <scope>NUCLEOTIDE SEQUENCE [LARGE SCALE GENOMIC DNA]</scope>
    <source>
        <strain evidence="1">HYR1</strain>
    </source>
</reference>
<name>A0A3M7QZM0_BRAPC</name>
<dbReference type="OrthoDB" id="8044385at2759"/>
<gene>
    <name evidence="1" type="ORF">BpHYR1_031357</name>
</gene>
<keyword evidence="1" id="KW-0808">Transferase</keyword>
<organism evidence="1 2">
    <name type="scientific">Brachionus plicatilis</name>
    <name type="common">Marine rotifer</name>
    <name type="synonym">Brachionus muelleri</name>
    <dbReference type="NCBI Taxonomy" id="10195"/>
    <lineage>
        <taxon>Eukaryota</taxon>
        <taxon>Metazoa</taxon>
        <taxon>Spiralia</taxon>
        <taxon>Gnathifera</taxon>
        <taxon>Rotifera</taxon>
        <taxon>Eurotatoria</taxon>
        <taxon>Monogononta</taxon>
        <taxon>Pseudotrocha</taxon>
        <taxon>Ploima</taxon>
        <taxon>Brachionidae</taxon>
        <taxon>Brachionus</taxon>
    </lineage>
</organism>
<comment type="caution">
    <text evidence="1">The sequence shown here is derived from an EMBL/GenBank/DDBJ whole genome shotgun (WGS) entry which is preliminary data.</text>
</comment>
<evidence type="ECO:0000313" key="2">
    <source>
        <dbReference type="Proteomes" id="UP000276133"/>
    </source>
</evidence>
<dbReference type="SUPFAM" id="SSF56219">
    <property type="entry name" value="DNase I-like"/>
    <property type="match status" value="1"/>
</dbReference>
<keyword evidence="1" id="KW-0548">Nucleotidyltransferase</keyword>
<dbReference type="Gene3D" id="3.60.10.10">
    <property type="entry name" value="Endonuclease/exonuclease/phosphatase"/>
    <property type="match status" value="1"/>
</dbReference>
<feature type="non-terminal residue" evidence="1">
    <location>
        <position position="155"/>
    </location>
</feature>
<sequence length="155" mass="17816">MNKFNYFKILHLNCQSIISYSKKIHISNLINETNCDVLSLNETFLKKQHNLYFEGYVTLRSDRTEKKGGGTALCIKKSINGPHIKIDNIPETVGYKIKLKNGNELALFSHSSIGDFDALNTSWFCPTTNKKGKQKPNFKQITRSFNKLRRRCKAL</sequence>
<keyword evidence="1" id="KW-0695">RNA-directed DNA polymerase</keyword>
<dbReference type="GO" id="GO:0003964">
    <property type="term" value="F:RNA-directed DNA polymerase activity"/>
    <property type="evidence" value="ECO:0007669"/>
    <property type="project" value="UniProtKB-KW"/>
</dbReference>
<proteinExistence type="predicted"/>
<dbReference type="EMBL" id="REGN01004636">
    <property type="protein sequence ID" value="RNA16743.1"/>
    <property type="molecule type" value="Genomic_DNA"/>
</dbReference>
<evidence type="ECO:0000313" key="1">
    <source>
        <dbReference type="EMBL" id="RNA16743.1"/>
    </source>
</evidence>
<dbReference type="InterPro" id="IPR036691">
    <property type="entry name" value="Endo/exonu/phosph_ase_sf"/>
</dbReference>
<dbReference type="AlphaFoldDB" id="A0A3M7QZM0"/>
<dbReference type="Proteomes" id="UP000276133">
    <property type="component" value="Unassembled WGS sequence"/>
</dbReference>
<accession>A0A3M7QZM0</accession>
<protein>
    <submittedName>
        <fullName evidence="1">RNA-directed DNA polymerase from mobile element jockey-like</fullName>
    </submittedName>
</protein>